<keyword evidence="3" id="KW-0687">Ribonucleoprotein</keyword>
<reference evidence="4" key="1">
    <citation type="submission" date="2021-01" db="EMBL/GenBank/DDBJ databases">
        <authorList>
            <person name="Corre E."/>
            <person name="Pelletier E."/>
            <person name="Niang G."/>
            <person name="Scheremetjew M."/>
            <person name="Finn R."/>
            <person name="Kale V."/>
            <person name="Holt S."/>
            <person name="Cochrane G."/>
            <person name="Meng A."/>
            <person name="Brown T."/>
            <person name="Cohen L."/>
        </authorList>
    </citation>
    <scope>NUCLEOTIDE SEQUENCE</scope>
    <source>
        <strain evidence="4">CCMP1374</strain>
    </source>
</reference>
<dbReference type="PANTHER" id="PTHR23413">
    <property type="entry name" value="60S RIBOSOMAL PROTEIN L32 AND DNA-DIRECTED RNA POLYMERASE II, SUBUNIT N"/>
    <property type="match status" value="1"/>
</dbReference>
<dbReference type="PANTHER" id="PTHR23413:SF1">
    <property type="entry name" value="RIBOSOMAL PROTEIN L32"/>
    <property type="match status" value="1"/>
</dbReference>
<sequence>MPTPLPHPVIVKKKTNRFKRHQSDEYVKVKDSWRRPRGIDSRQRKKFKGLTLLVNVGYGSDKRTRHMLPSGFYKFVVHNVKELEVLMMQNRKYAAEIAHNVSARKRKEIVERANQLNIKVTNATARVRSEENE</sequence>
<dbReference type="EMBL" id="HBEP01024292">
    <property type="protein sequence ID" value="CAD8496087.1"/>
    <property type="molecule type" value="Transcribed_RNA"/>
</dbReference>
<evidence type="ECO:0000256" key="3">
    <source>
        <dbReference type="ARBA" id="ARBA00023274"/>
    </source>
</evidence>
<evidence type="ECO:0000256" key="1">
    <source>
        <dbReference type="ARBA" id="ARBA00008431"/>
    </source>
</evidence>
<dbReference type="GO" id="GO:0022625">
    <property type="term" value="C:cytosolic large ribosomal subunit"/>
    <property type="evidence" value="ECO:0007669"/>
    <property type="project" value="TreeGrafter"/>
</dbReference>
<name>A0A7S0EVQ0_9EUKA</name>
<keyword evidence="2" id="KW-0689">Ribosomal protein</keyword>
<evidence type="ECO:0008006" key="5">
    <source>
        <dbReference type="Google" id="ProtNLM"/>
    </source>
</evidence>
<dbReference type="GO" id="GO:0006412">
    <property type="term" value="P:translation"/>
    <property type="evidence" value="ECO:0007669"/>
    <property type="project" value="InterPro"/>
</dbReference>
<evidence type="ECO:0000256" key="2">
    <source>
        <dbReference type="ARBA" id="ARBA00022980"/>
    </source>
</evidence>
<dbReference type="Pfam" id="PF01655">
    <property type="entry name" value="Ribosomal_L32e"/>
    <property type="match status" value="1"/>
</dbReference>
<organism evidence="4">
    <name type="scientific">Phaeocystis antarctica</name>
    <dbReference type="NCBI Taxonomy" id="33657"/>
    <lineage>
        <taxon>Eukaryota</taxon>
        <taxon>Haptista</taxon>
        <taxon>Haptophyta</taxon>
        <taxon>Prymnesiophyceae</taxon>
        <taxon>Phaeocystales</taxon>
        <taxon>Phaeocystaceae</taxon>
        <taxon>Phaeocystis</taxon>
    </lineage>
</organism>
<dbReference type="SUPFAM" id="SSF52042">
    <property type="entry name" value="Ribosomal protein L32e"/>
    <property type="match status" value="1"/>
</dbReference>
<dbReference type="SMART" id="SM01393">
    <property type="entry name" value="Ribosomal_L32e"/>
    <property type="match status" value="1"/>
</dbReference>
<dbReference type="CDD" id="cd00513">
    <property type="entry name" value="Ribosomal_L32_L32e"/>
    <property type="match status" value="1"/>
</dbReference>
<protein>
    <recommendedName>
        <fullName evidence="5">Ribosomal protein L32</fullName>
    </recommendedName>
</protein>
<proteinExistence type="inferred from homology"/>
<dbReference type="InterPro" id="IPR036351">
    <property type="entry name" value="Ribosomal_eL32_sf"/>
</dbReference>
<dbReference type="AlphaFoldDB" id="A0A7S0EVQ0"/>
<comment type="similarity">
    <text evidence="1">Belongs to the eukaryotic ribosomal protein eL32 family.</text>
</comment>
<dbReference type="GO" id="GO:0003735">
    <property type="term" value="F:structural constituent of ribosome"/>
    <property type="evidence" value="ECO:0007669"/>
    <property type="project" value="InterPro"/>
</dbReference>
<dbReference type="InterPro" id="IPR001515">
    <property type="entry name" value="Ribosomal_eL32"/>
</dbReference>
<accession>A0A7S0EVQ0</accession>
<gene>
    <name evidence="4" type="ORF">PANT1444_LOCUS13770</name>
</gene>
<evidence type="ECO:0000313" key="4">
    <source>
        <dbReference type="EMBL" id="CAD8496087.1"/>
    </source>
</evidence>